<dbReference type="AlphaFoldDB" id="A0A5J9UH88"/>
<dbReference type="InterPro" id="IPR023213">
    <property type="entry name" value="CAT-like_dom_sf"/>
</dbReference>
<dbReference type="Gene3D" id="3.30.559.10">
    <property type="entry name" value="Chloramphenicol acetyltransferase-like domain"/>
    <property type="match status" value="2"/>
</dbReference>
<evidence type="ECO:0000313" key="5">
    <source>
        <dbReference type="Proteomes" id="UP000324897"/>
    </source>
</evidence>
<dbReference type="InterPro" id="IPR050317">
    <property type="entry name" value="Plant_Fungal_Acyltransferase"/>
</dbReference>
<accession>A0A5J9UH88</accession>
<keyword evidence="5" id="KW-1185">Reference proteome</keyword>
<reference evidence="4 5" key="1">
    <citation type="journal article" date="2019" name="Sci. Rep.">
        <title>A high-quality genome of Eragrostis curvula grass provides insights into Poaceae evolution and supports new strategies to enhance forage quality.</title>
        <authorList>
            <person name="Carballo J."/>
            <person name="Santos B.A.C.M."/>
            <person name="Zappacosta D."/>
            <person name="Garbus I."/>
            <person name="Selva J.P."/>
            <person name="Gallo C.A."/>
            <person name="Diaz A."/>
            <person name="Albertini E."/>
            <person name="Caccamo M."/>
            <person name="Echenique V."/>
        </authorList>
    </citation>
    <scope>NUCLEOTIDE SEQUENCE [LARGE SCALE GENOMIC DNA]</scope>
    <source>
        <strain evidence="5">cv. Victoria</strain>
        <tissue evidence="4">Leaf</tissue>
    </source>
</reference>
<protein>
    <submittedName>
        <fullName evidence="4">Uncharacterized protein</fullName>
    </submittedName>
</protein>
<evidence type="ECO:0000256" key="3">
    <source>
        <dbReference type="ARBA" id="ARBA00023315"/>
    </source>
</evidence>
<evidence type="ECO:0000256" key="2">
    <source>
        <dbReference type="ARBA" id="ARBA00022679"/>
    </source>
</evidence>
<organism evidence="4 5">
    <name type="scientific">Eragrostis curvula</name>
    <name type="common">weeping love grass</name>
    <dbReference type="NCBI Taxonomy" id="38414"/>
    <lineage>
        <taxon>Eukaryota</taxon>
        <taxon>Viridiplantae</taxon>
        <taxon>Streptophyta</taxon>
        <taxon>Embryophyta</taxon>
        <taxon>Tracheophyta</taxon>
        <taxon>Spermatophyta</taxon>
        <taxon>Magnoliopsida</taxon>
        <taxon>Liliopsida</taxon>
        <taxon>Poales</taxon>
        <taxon>Poaceae</taxon>
        <taxon>PACMAD clade</taxon>
        <taxon>Chloridoideae</taxon>
        <taxon>Eragrostideae</taxon>
        <taxon>Eragrostidinae</taxon>
        <taxon>Eragrostis</taxon>
    </lineage>
</organism>
<sequence length="319" mass="35075">MASLNDSEQHVRVVSRHLVKASDSSIEPHDLPVSNLDLVPQPEKFGMVCIYPRPPSTDFNAVVTAFESGLPSLLNHFFPLAGRTATNPSSGLTEVHCHNQGAELVVGEAGVDLASLDYGNLTASVRKIQLLLPYDEDVALSVQLVSFACGGFTVAWCTNHVLADGAALSFLVSAWSELARTGTLSGEAHPNHDRSVFCPRVPPFYSASLDEGFSLLDDKHKINVLTAEPSFVRRMYYIEASDIERLREEASLDGQRATRVQAVSAYLWKALADVVGRTSEEHCRMGWWVNGRERVTEPSLRAALRNYFGNVATFTRSER</sequence>
<dbReference type="Pfam" id="PF02458">
    <property type="entry name" value="Transferase"/>
    <property type="match status" value="1"/>
</dbReference>
<dbReference type="Proteomes" id="UP000324897">
    <property type="component" value="Unassembled WGS sequence"/>
</dbReference>
<gene>
    <name evidence="4" type="ORF">EJB05_32257</name>
</gene>
<evidence type="ECO:0000313" key="4">
    <source>
        <dbReference type="EMBL" id="TVU22548.1"/>
    </source>
</evidence>
<dbReference type="PANTHER" id="PTHR31642">
    <property type="entry name" value="TRICHOTHECENE 3-O-ACETYLTRANSFERASE"/>
    <property type="match status" value="1"/>
</dbReference>
<dbReference type="OrthoDB" id="647894at2759"/>
<dbReference type="Gramene" id="TVU22548">
    <property type="protein sequence ID" value="TVU22548"/>
    <property type="gene ID" value="EJB05_32257"/>
</dbReference>
<dbReference type="EMBL" id="RWGY01000026">
    <property type="protein sequence ID" value="TVU22548.1"/>
    <property type="molecule type" value="Genomic_DNA"/>
</dbReference>
<comment type="caution">
    <text evidence="4">The sequence shown here is derived from an EMBL/GenBank/DDBJ whole genome shotgun (WGS) entry which is preliminary data.</text>
</comment>
<name>A0A5J9UH88_9POAL</name>
<keyword evidence="2" id="KW-0808">Transferase</keyword>
<comment type="similarity">
    <text evidence="1">Belongs to the plant acyltransferase family.</text>
</comment>
<evidence type="ECO:0000256" key="1">
    <source>
        <dbReference type="ARBA" id="ARBA00009861"/>
    </source>
</evidence>
<feature type="non-terminal residue" evidence="4">
    <location>
        <position position="1"/>
    </location>
</feature>
<dbReference type="GO" id="GO:0016747">
    <property type="term" value="F:acyltransferase activity, transferring groups other than amino-acyl groups"/>
    <property type="evidence" value="ECO:0007669"/>
    <property type="project" value="TreeGrafter"/>
</dbReference>
<keyword evidence="3" id="KW-0012">Acyltransferase</keyword>
<proteinExistence type="inferred from homology"/>
<dbReference type="PANTHER" id="PTHR31642:SF160">
    <property type="entry name" value="HXXXD-TYPE ACYL-TRANSFERASE FAMILY PROTEIN"/>
    <property type="match status" value="1"/>
</dbReference>